<reference evidence="2" key="1">
    <citation type="journal article" date="2020" name="New Phytol.">
        <title>Comparative genomics reveals dynamic genome evolution in host specialist ectomycorrhizal fungi.</title>
        <authorList>
            <person name="Lofgren L.A."/>
            <person name="Nguyen N.H."/>
            <person name="Vilgalys R."/>
            <person name="Ruytinx J."/>
            <person name="Liao H.L."/>
            <person name="Branco S."/>
            <person name="Kuo A."/>
            <person name="LaButti K."/>
            <person name="Lipzen A."/>
            <person name="Andreopoulos W."/>
            <person name="Pangilinan J."/>
            <person name="Riley R."/>
            <person name="Hundley H."/>
            <person name="Na H."/>
            <person name="Barry K."/>
            <person name="Grigoriev I.V."/>
            <person name="Stajich J.E."/>
            <person name="Kennedy P.G."/>
        </authorList>
    </citation>
    <scope>NUCLEOTIDE SEQUENCE</scope>
    <source>
        <strain evidence="2">FC423</strain>
    </source>
</reference>
<feature type="region of interest" description="Disordered" evidence="1">
    <location>
        <begin position="1"/>
        <end position="25"/>
    </location>
</feature>
<accession>A0A9P7FAN4</accession>
<sequence>MGAHNPNRTLSNAPPSSKSDALQNSSWNTRRWTVQEFLAPKIVLLPSRLDTLDTGFSDHKESVTIMQ</sequence>
<dbReference type="EMBL" id="JABBWM010000019">
    <property type="protein sequence ID" value="KAG2110964.1"/>
    <property type="molecule type" value="Genomic_DNA"/>
</dbReference>
<dbReference type="RefSeq" id="XP_041294438.1">
    <property type="nucleotide sequence ID" value="XM_041431209.1"/>
</dbReference>
<evidence type="ECO:0000256" key="1">
    <source>
        <dbReference type="SAM" id="MobiDB-lite"/>
    </source>
</evidence>
<dbReference type="Proteomes" id="UP000823399">
    <property type="component" value="Unassembled WGS sequence"/>
</dbReference>
<evidence type="ECO:0000313" key="2">
    <source>
        <dbReference type="EMBL" id="KAG2110964.1"/>
    </source>
</evidence>
<keyword evidence="3" id="KW-1185">Reference proteome</keyword>
<protein>
    <submittedName>
        <fullName evidence="2">Uncharacterized protein</fullName>
    </submittedName>
</protein>
<dbReference type="AlphaFoldDB" id="A0A9P7FAN4"/>
<proteinExistence type="predicted"/>
<name>A0A9P7FAN4_9AGAM</name>
<comment type="caution">
    <text evidence="2">The sequence shown here is derived from an EMBL/GenBank/DDBJ whole genome shotgun (WGS) entry which is preliminary data.</text>
</comment>
<dbReference type="GeneID" id="64693468"/>
<gene>
    <name evidence="2" type="ORF">F5147DRAFT_574293</name>
</gene>
<organism evidence="2 3">
    <name type="scientific">Suillus discolor</name>
    <dbReference type="NCBI Taxonomy" id="1912936"/>
    <lineage>
        <taxon>Eukaryota</taxon>
        <taxon>Fungi</taxon>
        <taxon>Dikarya</taxon>
        <taxon>Basidiomycota</taxon>
        <taxon>Agaricomycotina</taxon>
        <taxon>Agaricomycetes</taxon>
        <taxon>Agaricomycetidae</taxon>
        <taxon>Boletales</taxon>
        <taxon>Suillineae</taxon>
        <taxon>Suillaceae</taxon>
        <taxon>Suillus</taxon>
    </lineage>
</organism>
<dbReference type="OrthoDB" id="2663870at2759"/>
<evidence type="ECO:0000313" key="3">
    <source>
        <dbReference type="Proteomes" id="UP000823399"/>
    </source>
</evidence>